<dbReference type="AlphaFoldDB" id="A0AAD4GBG5"/>
<gene>
    <name evidence="2" type="ORF">L210DRAFT_3613594</name>
</gene>
<name>A0AAD4GBG5_BOLED</name>
<dbReference type="EMBL" id="WHUW01000025">
    <property type="protein sequence ID" value="KAF8435306.1"/>
    <property type="molecule type" value="Genomic_DNA"/>
</dbReference>
<dbReference type="PANTHER" id="PTHR46177:SF1">
    <property type="entry name" value="INTEGRASE CATALYTIC DOMAIN-CONTAINING PROTEIN"/>
    <property type="match status" value="1"/>
</dbReference>
<feature type="domain" description="Integrase core" evidence="1">
    <location>
        <begin position="69"/>
        <end position="244"/>
    </location>
</feature>
<reference evidence="2" key="1">
    <citation type="submission" date="2019-10" db="EMBL/GenBank/DDBJ databases">
        <authorList>
            <consortium name="DOE Joint Genome Institute"/>
            <person name="Kuo A."/>
            <person name="Miyauchi S."/>
            <person name="Kiss E."/>
            <person name="Drula E."/>
            <person name="Kohler A."/>
            <person name="Sanchez-Garcia M."/>
            <person name="Andreopoulos B."/>
            <person name="Barry K.W."/>
            <person name="Bonito G."/>
            <person name="Buee M."/>
            <person name="Carver A."/>
            <person name="Chen C."/>
            <person name="Cichocki N."/>
            <person name="Clum A."/>
            <person name="Culley D."/>
            <person name="Crous P.W."/>
            <person name="Fauchery L."/>
            <person name="Girlanda M."/>
            <person name="Hayes R."/>
            <person name="Keri Z."/>
            <person name="LaButti K."/>
            <person name="Lipzen A."/>
            <person name="Lombard V."/>
            <person name="Magnuson J."/>
            <person name="Maillard F."/>
            <person name="Morin E."/>
            <person name="Murat C."/>
            <person name="Nolan M."/>
            <person name="Ohm R."/>
            <person name="Pangilinan J."/>
            <person name="Pereira M."/>
            <person name="Perotto S."/>
            <person name="Peter M."/>
            <person name="Riley R."/>
            <person name="Sitrit Y."/>
            <person name="Stielow B."/>
            <person name="Szollosi G."/>
            <person name="Zifcakova L."/>
            <person name="Stursova M."/>
            <person name="Spatafora J.W."/>
            <person name="Tedersoo L."/>
            <person name="Vaario L.-M."/>
            <person name="Yamada A."/>
            <person name="Yan M."/>
            <person name="Wang P."/>
            <person name="Xu J."/>
            <person name="Bruns T."/>
            <person name="Baldrian P."/>
            <person name="Vilgalys R."/>
            <person name="Henrissat B."/>
            <person name="Grigoriev I.V."/>
            <person name="Hibbett D."/>
            <person name="Nagy L.G."/>
            <person name="Martin F.M."/>
        </authorList>
    </citation>
    <scope>NUCLEOTIDE SEQUENCE</scope>
    <source>
        <strain evidence="2">BED1</strain>
    </source>
</reference>
<dbReference type="Proteomes" id="UP001194468">
    <property type="component" value="Unassembled WGS sequence"/>
</dbReference>
<keyword evidence="3" id="KW-1185">Reference proteome</keyword>
<dbReference type="InterPro" id="IPR058913">
    <property type="entry name" value="Integrase_dom_put"/>
</dbReference>
<protein>
    <recommendedName>
        <fullName evidence="1">Integrase core domain-containing protein</fullName>
    </recommendedName>
</protein>
<reference evidence="2" key="2">
    <citation type="journal article" date="2020" name="Nat. Commun.">
        <title>Large-scale genome sequencing of mycorrhizal fungi provides insights into the early evolution of symbiotic traits.</title>
        <authorList>
            <person name="Miyauchi S."/>
            <person name="Kiss E."/>
            <person name="Kuo A."/>
            <person name="Drula E."/>
            <person name="Kohler A."/>
            <person name="Sanchez-Garcia M."/>
            <person name="Morin E."/>
            <person name="Andreopoulos B."/>
            <person name="Barry K.W."/>
            <person name="Bonito G."/>
            <person name="Buee M."/>
            <person name="Carver A."/>
            <person name="Chen C."/>
            <person name="Cichocki N."/>
            <person name="Clum A."/>
            <person name="Culley D."/>
            <person name="Crous P.W."/>
            <person name="Fauchery L."/>
            <person name="Girlanda M."/>
            <person name="Hayes R.D."/>
            <person name="Keri Z."/>
            <person name="LaButti K."/>
            <person name="Lipzen A."/>
            <person name="Lombard V."/>
            <person name="Magnuson J."/>
            <person name="Maillard F."/>
            <person name="Murat C."/>
            <person name="Nolan M."/>
            <person name="Ohm R.A."/>
            <person name="Pangilinan J."/>
            <person name="Pereira M.F."/>
            <person name="Perotto S."/>
            <person name="Peter M."/>
            <person name="Pfister S."/>
            <person name="Riley R."/>
            <person name="Sitrit Y."/>
            <person name="Stielow J.B."/>
            <person name="Szollosi G."/>
            <person name="Zifcakova L."/>
            <person name="Stursova M."/>
            <person name="Spatafora J.W."/>
            <person name="Tedersoo L."/>
            <person name="Vaario L.M."/>
            <person name="Yamada A."/>
            <person name="Yan M."/>
            <person name="Wang P."/>
            <person name="Xu J."/>
            <person name="Bruns T."/>
            <person name="Baldrian P."/>
            <person name="Vilgalys R."/>
            <person name="Dunand C."/>
            <person name="Henrissat B."/>
            <person name="Grigoriev I.V."/>
            <person name="Hibbett D."/>
            <person name="Nagy L.G."/>
            <person name="Martin F.M."/>
        </authorList>
    </citation>
    <scope>NUCLEOTIDE SEQUENCE</scope>
    <source>
        <strain evidence="2">BED1</strain>
    </source>
</reference>
<comment type="caution">
    <text evidence="2">The sequence shown here is derived from an EMBL/GenBank/DDBJ whole genome shotgun (WGS) entry which is preliminary data.</text>
</comment>
<evidence type="ECO:0000313" key="3">
    <source>
        <dbReference type="Proteomes" id="UP001194468"/>
    </source>
</evidence>
<dbReference type="PANTHER" id="PTHR46177">
    <property type="entry name" value="INTEGRASE CATALYTIC DOMAIN-CONTAINING PROTEIN"/>
    <property type="match status" value="1"/>
</dbReference>
<sequence>MTRGSRTKFREIRKSLGLFRTREQAHTVEGIRGIMTKLRSTYPQAGVREMISHLFHSYGMQCRRFWAASVNDIWAVDQHDKWQRFGLRLHTGIEPFSGRILWMKVWHSNRNSQLILLYYLACAQEFGFIPMITQSDPSTENIGIANAQTLLCQMHDPTLEGFVQHRWMRTKKNIMPEIAWSQLRRRFTPGFEALLEEGVDAGWYDSDNTLQIMVFRWLFIPWLQQELDSYQQRVNNTWKRRDKKKILPHGVPELIHRCAEDYAALDFKVMVSCEALDHVRRLYINDNHPVFDLVPPSLDYFISQCYDELGRPVVERDSIWYIYCTLLDLMKLCEEEEHVAALDVLEYEGISDIALDAVPELWVDAFSSDEDEKDEMDEVESNL</sequence>
<evidence type="ECO:0000313" key="2">
    <source>
        <dbReference type="EMBL" id="KAF8435306.1"/>
    </source>
</evidence>
<proteinExistence type="predicted"/>
<accession>A0AAD4GBG5</accession>
<evidence type="ECO:0000259" key="1">
    <source>
        <dbReference type="Pfam" id="PF24764"/>
    </source>
</evidence>
<dbReference type="Pfam" id="PF24764">
    <property type="entry name" value="rva_4"/>
    <property type="match status" value="1"/>
</dbReference>
<organism evidence="2 3">
    <name type="scientific">Boletus edulis BED1</name>
    <dbReference type="NCBI Taxonomy" id="1328754"/>
    <lineage>
        <taxon>Eukaryota</taxon>
        <taxon>Fungi</taxon>
        <taxon>Dikarya</taxon>
        <taxon>Basidiomycota</taxon>
        <taxon>Agaricomycotina</taxon>
        <taxon>Agaricomycetes</taxon>
        <taxon>Agaricomycetidae</taxon>
        <taxon>Boletales</taxon>
        <taxon>Boletineae</taxon>
        <taxon>Boletaceae</taxon>
        <taxon>Boletoideae</taxon>
        <taxon>Boletus</taxon>
    </lineage>
</organism>